<evidence type="ECO:0000256" key="1">
    <source>
        <dbReference type="ARBA" id="ARBA00001947"/>
    </source>
</evidence>
<dbReference type="InterPro" id="IPR011765">
    <property type="entry name" value="Pept_M16_N"/>
</dbReference>
<dbReference type="InterPro" id="IPR050361">
    <property type="entry name" value="MPP/UQCRC_Complex"/>
</dbReference>
<dbReference type="SUPFAM" id="SSF63411">
    <property type="entry name" value="LuxS/MPP-like metallohydrolase"/>
    <property type="match status" value="4"/>
</dbReference>
<proteinExistence type="inferred from homology"/>
<feature type="domain" description="Peptidase M16 N-terminal" evidence="5">
    <location>
        <begin position="50"/>
        <end position="190"/>
    </location>
</feature>
<dbReference type="Gene3D" id="3.30.830.10">
    <property type="entry name" value="Metalloenzyme, LuxS/M16 peptidase-like"/>
    <property type="match status" value="4"/>
</dbReference>
<dbReference type="PANTHER" id="PTHR11851">
    <property type="entry name" value="METALLOPROTEASE"/>
    <property type="match status" value="1"/>
</dbReference>
<protein>
    <submittedName>
        <fullName evidence="7">Insulinase family protein</fullName>
    </submittedName>
</protein>
<dbReference type="Pfam" id="PF00675">
    <property type="entry name" value="Peptidase_M16"/>
    <property type="match status" value="1"/>
</dbReference>
<evidence type="ECO:0000256" key="2">
    <source>
        <dbReference type="ARBA" id="ARBA00007261"/>
    </source>
</evidence>
<evidence type="ECO:0000313" key="7">
    <source>
        <dbReference type="EMBL" id="MCV2367512.1"/>
    </source>
</evidence>
<dbReference type="PROSITE" id="PS00143">
    <property type="entry name" value="INSULINASE"/>
    <property type="match status" value="1"/>
</dbReference>
<comment type="similarity">
    <text evidence="2 3">Belongs to the peptidase M16 family.</text>
</comment>
<dbReference type="EMBL" id="JAJIRN010000002">
    <property type="protein sequence ID" value="MCV2367512.1"/>
    <property type="molecule type" value="Genomic_DNA"/>
</dbReference>
<feature type="domain" description="Peptidase M16 C-terminal" evidence="6">
    <location>
        <begin position="658"/>
        <end position="837"/>
    </location>
</feature>
<organism evidence="7 8">
    <name type="scientific">Roseateles oligotrophus</name>
    <dbReference type="NCBI Taxonomy" id="1769250"/>
    <lineage>
        <taxon>Bacteria</taxon>
        <taxon>Pseudomonadati</taxon>
        <taxon>Pseudomonadota</taxon>
        <taxon>Betaproteobacteria</taxon>
        <taxon>Burkholderiales</taxon>
        <taxon>Sphaerotilaceae</taxon>
        <taxon>Roseateles</taxon>
    </lineage>
</organism>
<accession>A0ABT2YB30</accession>
<dbReference type="Proteomes" id="UP001209701">
    <property type="component" value="Unassembled WGS sequence"/>
</dbReference>
<feature type="chain" id="PRO_5045367383" evidence="4">
    <location>
        <begin position="23"/>
        <end position="905"/>
    </location>
</feature>
<dbReference type="RefSeq" id="WP_263570128.1">
    <property type="nucleotide sequence ID" value="NZ_JAJIRN010000002.1"/>
</dbReference>
<evidence type="ECO:0000259" key="6">
    <source>
        <dbReference type="Pfam" id="PF05193"/>
    </source>
</evidence>
<feature type="domain" description="Peptidase M16 C-terminal" evidence="6">
    <location>
        <begin position="198"/>
        <end position="374"/>
    </location>
</feature>
<dbReference type="Pfam" id="PF05193">
    <property type="entry name" value="Peptidase_M16_C"/>
    <property type="match status" value="2"/>
</dbReference>
<gene>
    <name evidence="7" type="ORF">LNV07_05330</name>
</gene>
<dbReference type="InterPro" id="IPR007863">
    <property type="entry name" value="Peptidase_M16_C"/>
</dbReference>
<evidence type="ECO:0000256" key="4">
    <source>
        <dbReference type="SAM" id="SignalP"/>
    </source>
</evidence>
<evidence type="ECO:0000256" key="3">
    <source>
        <dbReference type="RuleBase" id="RU004447"/>
    </source>
</evidence>
<dbReference type="InterPro" id="IPR011249">
    <property type="entry name" value="Metalloenz_LuxS/M16"/>
</dbReference>
<dbReference type="PANTHER" id="PTHR11851:SF49">
    <property type="entry name" value="MITOCHONDRIAL-PROCESSING PEPTIDASE SUBUNIT ALPHA"/>
    <property type="match status" value="1"/>
</dbReference>
<comment type="cofactor">
    <cofactor evidence="1">
        <name>Zn(2+)</name>
        <dbReference type="ChEBI" id="CHEBI:29105"/>
    </cofactor>
</comment>
<feature type="signal peptide" evidence="4">
    <location>
        <begin position="1"/>
        <end position="22"/>
    </location>
</feature>
<dbReference type="InterPro" id="IPR001431">
    <property type="entry name" value="Pept_M16_Zn_BS"/>
</dbReference>
<keyword evidence="4" id="KW-0732">Signal</keyword>
<reference evidence="7 8" key="1">
    <citation type="submission" date="2021-11" db="EMBL/GenBank/DDBJ databases">
        <authorList>
            <person name="Liang Q."/>
            <person name="Mou H."/>
            <person name="Liu Z."/>
        </authorList>
    </citation>
    <scope>NUCLEOTIDE SEQUENCE [LARGE SCALE GENOMIC DNA]</scope>
    <source>
        <strain evidence="7 8">CHU3</strain>
    </source>
</reference>
<evidence type="ECO:0000259" key="5">
    <source>
        <dbReference type="Pfam" id="PF00675"/>
    </source>
</evidence>
<name>A0ABT2YB30_9BURK</name>
<evidence type="ECO:0000313" key="8">
    <source>
        <dbReference type="Proteomes" id="UP001209701"/>
    </source>
</evidence>
<comment type="caution">
    <text evidence="7">The sequence shown here is derived from an EMBL/GenBank/DDBJ whole genome shotgun (WGS) entry which is preliminary data.</text>
</comment>
<sequence>MTSIRDLCLALLLSSGILTAQAHGLKPVTTVEGITEYRLPNGLQLLLAPDDSKPSTTVNMTYRVGSKHENYGETGMAHLLEHLIFKGSPKTPDPWGEFSRRGLQANGSTWFDRTNYFAAFAANDENLKWYLQWQADAMVNSFIARRHLDTEMTVVRNEMEKGENDAESVTTQRVLAAMYQWHNYGKDTIGARADVENVDIKRLQSFYRLYYQPDNATLTVTGKFKPEQVLGWVEQSFGKLPKSRQPRPRQYTLDPSQDGERMLTVRRVGGNPLAIAAYHVPPGGHPDYAAIELLSLILSEAPSGRLHKRLVEESKLATSVHNFGLALAEPGFSMLIAEAAPGASQDELNRQLVAVVEGFAALPITAEELRRAQTRWLNRWDHSFASPEEVGVTLSETIAQGDWRLFFLLRDRVKALTLEDLQRVAEERFLAANRTQAQYIPTAKVQRAPAPAALDLAAQMQGFKPQATTADAAVPAFNATPAHIDAQTRSNQLANGMRLALLAKPSRGQAFQAVITLRLGSEQALFGKQSVAQLSAAMLSKGTEQLDREALRDALDAARVELAVAAPGADRVTVSWSSKREHAVRSLALVADMLRRPRLEASVLEEVRSQALAAVQAQRDDPQGVAGRALAAALDHYPAGDPRHARSFDEELADLKAVTLADVRALHASLYGGQQANLAMVGDFDAGAVAAAAAQLLGDWHSVDPSQYIAQSVAGRPGSLQLLATPDKPNATLLGKLQLPMTDEHADRPALTMANYLLGGSSSSRLWVRVREQEGLSYGVGSELRFDARDPLAELWIYAIFAPENRAKLEKALREEVARALKDGFSPREVKQAKQALLNDRRLALAQDEQLGAQLASNAELGRTMAKIQSLDDALDKLSPEQVNAALRRYFSLPNFTLIFAGDFK</sequence>
<keyword evidence="8" id="KW-1185">Reference proteome</keyword>